<dbReference type="EC" id="2.1.1.186" evidence="6"/>
<dbReference type="Gene3D" id="3.30.70.2810">
    <property type="match status" value="1"/>
</dbReference>
<dbReference type="OrthoDB" id="154490at2"/>
<dbReference type="SUPFAM" id="SSF53335">
    <property type="entry name" value="S-adenosyl-L-methionine-dependent methyltransferases"/>
    <property type="match status" value="1"/>
</dbReference>
<keyword evidence="13" id="KW-1185">Reference proteome</keyword>
<comment type="function">
    <text evidence="6">Catalyzes the 2'-O-methylation at nucleotide C2498 in 23S rRNA.</text>
</comment>
<dbReference type="GO" id="GO:0005737">
    <property type="term" value="C:cytoplasm"/>
    <property type="evidence" value="ECO:0007669"/>
    <property type="project" value="UniProtKB-SubCell"/>
</dbReference>
<proteinExistence type="inferred from homology"/>
<feature type="binding site" evidence="6 8">
    <location>
        <position position="277"/>
    </location>
    <ligand>
        <name>S-adenosyl-L-methionine</name>
        <dbReference type="ChEBI" id="CHEBI:59789"/>
    </ligand>
</feature>
<evidence type="ECO:0000259" key="10">
    <source>
        <dbReference type="Pfam" id="PF18125"/>
    </source>
</evidence>
<keyword evidence="1 6" id="KW-0963">Cytoplasm</keyword>
<evidence type="ECO:0000256" key="8">
    <source>
        <dbReference type="PIRSR" id="PIRSR028774-2"/>
    </source>
</evidence>
<dbReference type="Gene3D" id="3.40.50.150">
    <property type="entry name" value="Vaccinia Virus protein VP39"/>
    <property type="match status" value="1"/>
</dbReference>
<keyword evidence="2 6" id="KW-0698">rRNA processing</keyword>
<keyword evidence="3 6" id="KW-0489">Methyltransferase</keyword>
<dbReference type="EMBL" id="AAOW01000006">
    <property type="protein sequence ID" value="EAR61696.1"/>
    <property type="molecule type" value="Genomic_DNA"/>
</dbReference>
<evidence type="ECO:0000256" key="5">
    <source>
        <dbReference type="ARBA" id="ARBA00022691"/>
    </source>
</evidence>
<dbReference type="InterPro" id="IPR048646">
    <property type="entry name" value="RlmM_THUMP-like"/>
</dbReference>
<evidence type="ECO:0000313" key="13">
    <source>
        <dbReference type="Proteomes" id="UP000002171"/>
    </source>
</evidence>
<dbReference type="PANTHER" id="PTHR37524">
    <property type="entry name" value="RIBOSOMAL RNA LARGE SUBUNIT METHYLTRANSFERASE M"/>
    <property type="match status" value="1"/>
</dbReference>
<comment type="similarity">
    <text evidence="6">Belongs to the class I-like SAM-binding methyltransferase superfamily. RNA methyltransferase RlmE family. RlmM subfamily.</text>
</comment>
<evidence type="ECO:0000256" key="4">
    <source>
        <dbReference type="ARBA" id="ARBA00022679"/>
    </source>
</evidence>
<feature type="domain" description="Ribosomal RNA methyltransferase FtsJ" evidence="9">
    <location>
        <begin position="187"/>
        <end position="280"/>
    </location>
</feature>
<gene>
    <name evidence="6" type="primary">rlmM</name>
    <name evidence="12" type="ORF">MED92_03837</name>
</gene>
<dbReference type="HAMAP" id="MF_01551">
    <property type="entry name" value="23SrRNA_methyltr_M"/>
    <property type="match status" value="1"/>
</dbReference>
<feature type="binding site" evidence="6 8">
    <location>
        <begin position="222"/>
        <end position="225"/>
    </location>
    <ligand>
        <name>S-adenosyl-L-methionine</name>
        <dbReference type="ChEBI" id="CHEBI:59789"/>
    </ligand>
</feature>
<comment type="caution">
    <text evidence="12">The sequence shown here is derived from an EMBL/GenBank/DDBJ whole genome shotgun (WGS) entry which is preliminary data.</text>
</comment>
<feature type="binding site" evidence="6 8">
    <location>
        <position position="189"/>
    </location>
    <ligand>
        <name>S-adenosyl-L-methionine</name>
        <dbReference type="ChEBI" id="CHEBI:59789"/>
    </ligand>
</feature>
<dbReference type="PIRSF" id="PIRSF028774">
    <property type="entry name" value="UCP028774"/>
    <property type="match status" value="1"/>
</dbReference>
<protein>
    <recommendedName>
        <fullName evidence="6">Ribosomal RNA large subunit methyltransferase M</fullName>
        <ecNumber evidence="6">2.1.1.186</ecNumber>
    </recommendedName>
    <alternativeName>
        <fullName evidence="6">23S rRNA (cytidine2498-2'-O)-methyltransferase</fullName>
    </alternativeName>
    <alternativeName>
        <fullName evidence="6">23S rRNA 2'-O-ribose methyltransferase RlmM</fullName>
    </alternativeName>
</protein>
<name>A0A7U8C6M8_NEPCE</name>
<dbReference type="GO" id="GO:0008757">
    <property type="term" value="F:S-adenosylmethionine-dependent methyltransferase activity"/>
    <property type="evidence" value="ECO:0007669"/>
    <property type="project" value="UniProtKB-UniRule"/>
</dbReference>
<keyword evidence="4 6" id="KW-0808">Transferase</keyword>
<evidence type="ECO:0000256" key="1">
    <source>
        <dbReference type="ARBA" id="ARBA00022490"/>
    </source>
</evidence>
<dbReference type="GO" id="GO:0006364">
    <property type="term" value="P:rRNA processing"/>
    <property type="evidence" value="ECO:0007669"/>
    <property type="project" value="UniProtKB-UniRule"/>
</dbReference>
<comment type="catalytic activity">
    <reaction evidence="6">
        <text>cytidine(2498) in 23S rRNA + S-adenosyl-L-methionine = 2'-O-methylcytidine(2498) in 23S rRNA + S-adenosyl-L-homocysteine + H(+)</text>
        <dbReference type="Rhea" id="RHEA:42788"/>
        <dbReference type="Rhea" id="RHEA-COMP:10244"/>
        <dbReference type="Rhea" id="RHEA-COMP:10245"/>
        <dbReference type="ChEBI" id="CHEBI:15378"/>
        <dbReference type="ChEBI" id="CHEBI:57856"/>
        <dbReference type="ChEBI" id="CHEBI:59789"/>
        <dbReference type="ChEBI" id="CHEBI:74495"/>
        <dbReference type="ChEBI" id="CHEBI:82748"/>
        <dbReference type="EC" id="2.1.1.186"/>
    </reaction>
</comment>
<dbReference type="Gene3D" id="3.30.2300.20">
    <property type="match status" value="1"/>
</dbReference>
<dbReference type="Pfam" id="PF18125">
    <property type="entry name" value="RlmM_FDX"/>
    <property type="match status" value="1"/>
</dbReference>
<evidence type="ECO:0000313" key="12">
    <source>
        <dbReference type="EMBL" id="EAR61696.1"/>
    </source>
</evidence>
<organism evidence="12 13">
    <name type="scientific">Neptuniibacter caesariensis</name>
    <dbReference type="NCBI Taxonomy" id="207954"/>
    <lineage>
        <taxon>Bacteria</taxon>
        <taxon>Pseudomonadati</taxon>
        <taxon>Pseudomonadota</taxon>
        <taxon>Gammaproteobacteria</taxon>
        <taxon>Oceanospirillales</taxon>
        <taxon>Oceanospirillaceae</taxon>
        <taxon>Neptuniibacter</taxon>
    </lineage>
</organism>
<dbReference type="Pfam" id="PF01728">
    <property type="entry name" value="FtsJ"/>
    <property type="match status" value="1"/>
</dbReference>
<feature type="active site" description="Proton acceptor" evidence="6 7">
    <location>
        <position position="306"/>
    </location>
</feature>
<dbReference type="RefSeq" id="WP_007022783.1">
    <property type="nucleotide sequence ID" value="NZ_CH724127.1"/>
</dbReference>
<dbReference type="InterPro" id="IPR011224">
    <property type="entry name" value="rRNA_MeTrfase_M"/>
</dbReference>
<comment type="subunit">
    <text evidence="6">Monomer.</text>
</comment>
<comment type="subcellular location">
    <subcellularLocation>
        <location evidence="6">Cytoplasm</location>
    </subcellularLocation>
</comment>
<dbReference type="InterPro" id="IPR029063">
    <property type="entry name" value="SAM-dependent_MTases_sf"/>
</dbReference>
<dbReference type="AlphaFoldDB" id="A0A7U8C6M8"/>
<evidence type="ECO:0000256" key="6">
    <source>
        <dbReference type="HAMAP-Rule" id="MF_01551"/>
    </source>
</evidence>
<accession>A0A7U8C6M8</accession>
<evidence type="ECO:0000256" key="7">
    <source>
        <dbReference type="PIRSR" id="PIRSR028774-1"/>
    </source>
</evidence>
<evidence type="ECO:0000256" key="2">
    <source>
        <dbReference type="ARBA" id="ARBA00022552"/>
    </source>
</evidence>
<dbReference type="Proteomes" id="UP000002171">
    <property type="component" value="Unassembled WGS sequence"/>
</dbReference>
<feature type="domain" description="RlmM ferredoxin-like" evidence="10">
    <location>
        <begin position="6"/>
        <end position="74"/>
    </location>
</feature>
<dbReference type="GO" id="GO:0032259">
    <property type="term" value="P:methylation"/>
    <property type="evidence" value="ECO:0007669"/>
    <property type="project" value="UniProtKB-KW"/>
</dbReference>
<dbReference type="InterPro" id="IPR040739">
    <property type="entry name" value="RlmM_FDX"/>
</dbReference>
<dbReference type="InterPro" id="IPR002877">
    <property type="entry name" value="RNA_MeTrfase_FtsJ_dom"/>
</dbReference>
<evidence type="ECO:0000256" key="3">
    <source>
        <dbReference type="ARBA" id="ARBA00022603"/>
    </source>
</evidence>
<dbReference type="NCBIfam" id="NF008734">
    <property type="entry name" value="PRK11760.1"/>
    <property type="match status" value="1"/>
</dbReference>
<reference evidence="12 13" key="1">
    <citation type="submission" date="2006-02" db="EMBL/GenBank/DDBJ databases">
        <authorList>
            <person name="Pinhassi J."/>
            <person name="Pedros-Alio C."/>
            <person name="Ferriera S."/>
            <person name="Johnson J."/>
            <person name="Kravitz S."/>
            <person name="Halpern A."/>
            <person name="Remington K."/>
            <person name="Beeson K."/>
            <person name="Tran B."/>
            <person name="Rogers Y.-H."/>
            <person name="Friedman R."/>
            <person name="Venter J.C."/>
        </authorList>
    </citation>
    <scope>NUCLEOTIDE SEQUENCE [LARGE SCALE GENOMIC DNA]</scope>
    <source>
        <strain evidence="12 13">MED92</strain>
    </source>
</reference>
<evidence type="ECO:0000259" key="11">
    <source>
        <dbReference type="Pfam" id="PF21239"/>
    </source>
</evidence>
<feature type="binding site" evidence="6 8">
    <location>
        <position position="241"/>
    </location>
    <ligand>
        <name>S-adenosyl-L-methionine</name>
        <dbReference type="ChEBI" id="CHEBI:59789"/>
    </ligand>
</feature>
<feature type="binding site" evidence="6 8">
    <location>
        <position position="261"/>
    </location>
    <ligand>
        <name>S-adenosyl-L-methionine</name>
        <dbReference type="ChEBI" id="CHEBI:59789"/>
    </ligand>
</feature>
<sequence>MTYFNRLLLQCRSGFEKEAAAEITDQCANVGIYGYCTLNEGEGYLIFNVQQSGDAERAIRDISFSELIFIRQWLVCGDCQTVAKEDRISDIQNILGDFPPCEEVWTEYPDTTDGREMATFSRKFASALSQKLKQSAFLPKKPRRSGNRLMLFVLSGCQMYVGYTQQKNSAPWPLGVPRLKFPKSAPSRSTLKLEEAWHWFIPKDEWDTRLAHGSTAVDLGAAPGGWTWQLVKRSMFVTAVDNGPMNEDLMASGQVTHATEDAYRFVPDAPVNLMVCDVVDKPVKTANMAADWVIQGWCQEAIFNLKLPMKQRYQEVVACTNVIAERFMQEGIAYELSAKQLYHDREEITCHLRLI</sequence>
<keyword evidence="5 6" id="KW-0949">S-adenosyl-L-methionine</keyword>
<feature type="domain" description="Ribosomal RNA large subunit methyltransferase M THUMP-like" evidence="11">
    <location>
        <begin position="86"/>
        <end position="164"/>
    </location>
</feature>
<evidence type="ECO:0000259" key="9">
    <source>
        <dbReference type="Pfam" id="PF01728"/>
    </source>
</evidence>
<dbReference type="PANTHER" id="PTHR37524:SF2">
    <property type="entry name" value="RIBOSOMAL RNA METHYLTRANSFERASE FTSJ DOMAIN-CONTAINING PROTEIN"/>
    <property type="match status" value="1"/>
</dbReference>
<dbReference type="Pfam" id="PF21239">
    <property type="entry name" value="RLMM_N"/>
    <property type="match status" value="1"/>
</dbReference>